<accession>A0ABW5HEX2</accession>
<gene>
    <name evidence="2" type="ORF">ACFSVL_30050</name>
</gene>
<evidence type="ECO:0000313" key="2">
    <source>
        <dbReference type="EMBL" id="MFD2471672.1"/>
    </source>
</evidence>
<evidence type="ECO:0000313" key="3">
    <source>
        <dbReference type="Proteomes" id="UP001597483"/>
    </source>
</evidence>
<feature type="region of interest" description="Disordered" evidence="1">
    <location>
        <begin position="81"/>
        <end position="104"/>
    </location>
</feature>
<proteinExistence type="predicted"/>
<protein>
    <submittedName>
        <fullName evidence="2">Uncharacterized protein</fullName>
    </submittedName>
</protein>
<feature type="compositionally biased region" description="Basic and acidic residues" evidence="1">
    <location>
        <begin position="94"/>
        <end position="104"/>
    </location>
</feature>
<evidence type="ECO:0000256" key="1">
    <source>
        <dbReference type="SAM" id="MobiDB-lite"/>
    </source>
</evidence>
<keyword evidence="3" id="KW-1185">Reference proteome</keyword>
<dbReference type="EMBL" id="JBHUKS010000023">
    <property type="protein sequence ID" value="MFD2471672.1"/>
    <property type="molecule type" value="Genomic_DNA"/>
</dbReference>
<dbReference type="RefSeq" id="WP_378308916.1">
    <property type="nucleotide sequence ID" value="NZ_JBHUKS010000023.1"/>
</dbReference>
<name>A0ABW5HEX2_9PSEU</name>
<comment type="caution">
    <text evidence="2">The sequence shown here is derived from an EMBL/GenBank/DDBJ whole genome shotgun (WGS) entry which is preliminary data.</text>
</comment>
<reference evidence="3" key="1">
    <citation type="journal article" date="2019" name="Int. J. Syst. Evol. Microbiol.">
        <title>The Global Catalogue of Microorganisms (GCM) 10K type strain sequencing project: providing services to taxonomists for standard genome sequencing and annotation.</title>
        <authorList>
            <consortium name="The Broad Institute Genomics Platform"/>
            <consortium name="The Broad Institute Genome Sequencing Center for Infectious Disease"/>
            <person name="Wu L."/>
            <person name="Ma J."/>
        </authorList>
    </citation>
    <scope>NUCLEOTIDE SEQUENCE [LARGE SCALE GENOMIC DNA]</scope>
    <source>
        <strain evidence="3">CGMCC 4.7641</strain>
    </source>
</reference>
<organism evidence="2 3">
    <name type="scientific">Amycolatopsis silviterrae</name>
    <dbReference type="NCBI Taxonomy" id="1656914"/>
    <lineage>
        <taxon>Bacteria</taxon>
        <taxon>Bacillati</taxon>
        <taxon>Actinomycetota</taxon>
        <taxon>Actinomycetes</taxon>
        <taxon>Pseudonocardiales</taxon>
        <taxon>Pseudonocardiaceae</taxon>
        <taxon>Amycolatopsis</taxon>
    </lineage>
</organism>
<sequence>MRDPFLQRPLWLQTDFDGHVLWAYNERHLDYLEAYVAARLREQHLPADDHVQQPRMTMLAKLPAWLKAAKNRERIGHRLARMRATLPSSAPDGRSAEGKLRSSP</sequence>
<dbReference type="Proteomes" id="UP001597483">
    <property type="component" value="Unassembled WGS sequence"/>
</dbReference>